<keyword evidence="6" id="KW-1133">Transmembrane helix</keyword>
<evidence type="ECO:0000256" key="1">
    <source>
        <dbReference type="ARBA" id="ARBA00003416"/>
    </source>
</evidence>
<accession>A0AA48HV76</accession>
<dbReference type="GO" id="GO:0006310">
    <property type="term" value="P:DNA recombination"/>
    <property type="evidence" value="ECO:0007669"/>
    <property type="project" value="UniProtKB-KW"/>
</dbReference>
<keyword evidence="6" id="KW-0472">Membrane</keyword>
<dbReference type="AlphaFoldDB" id="A0AA48HV76"/>
<dbReference type="Pfam" id="PF02646">
    <property type="entry name" value="RmuC"/>
    <property type="match status" value="1"/>
</dbReference>
<dbReference type="PANTHER" id="PTHR30563:SF0">
    <property type="entry name" value="DNA RECOMBINATION PROTEIN RMUC"/>
    <property type="match status" value="1"/>
</dbReference>
<feature type="coiled-coil region" evidence="5">
    <location>
        <begin position="217"/>
        <end position="244"/>
    </location>
</feature>
<comment type="function">
    <text evidence="1">Involved in DNA recombination.</text>
</comment>
<dbReference type="EMBL" id="AP027272">
    <property type="protein sequence ID" value="BDX06478.1"/>
    <property type="molecule type" value="Genomic_DNA"/>
</dbReference>
<evidence type="ECO:0000256" key="2">
    <source>
        <dbReference type="ARBA" id="ARBA00009840"/>
    </source>
</evidence>
<dbReference type="PANTHER" id="PTHR30563">
    <property type="entry name" value="DNA RECOMBINATION PROTEIN RMUC"/>
    <property type="match status" value="1"/>
</dbReference>
<feature type="coiled-coil region" evidence="5">
    <location>
        <begin position="39"/>
        <end position="174"/>
    </location>
</feature>
<reference evidence="7" key="1">
    <citation type="submission" date="2023-01" db="EMBL/GenBank/DDBJ databases">
        <title>Complete genome sequence of Planctobacterium marinum strain Dej080120_11.</title>
        <authorList>
            <person name="Ueki S."/>
            <person name="Maruyama F."/>
        </authorList>
    </citation>
    <scope>NUCLEOTIDE SEQUENCE</scope>
    <source>
        <strain evidence="7">Dej080120_11</strain>
    </source>
</reference>
<sequence>MINDPLVWTILAALVSAVLVFVILKLRYNAQLSLAHQAQSTHQLQLQTLQEQAAFLKQQEQSSREQLNQVKVQNEQLNRQLIEQSEVLGQFKMRNARMEQQLQQLAAIEEENEELEEQLDNLKNSFSETRNQLEAEKTAREHENKAAQEKLDMLKNAEQQLQKQFENLANQIFKTHSNEFEKSSQQKLALLLDPLKQQIEGFRSQVSQQAIREGQERASLKTEIINLQQLNKKITEEASALTRALKGDNKKQGNWGEMVLQKILEESGLREGHEYDTQVSKRREDGKLLQPDILVHLPEQKEVIIDSKVSLNAYERFYNAHSEIEQARHLKEHILSVKTHIKELGRKEYHELLGDKSLEYVLMFIPVEGAFMLALDESPELVKLAMDNNVLLVSPTNLLVALRTIHNIWQYEYQNQNAREIAKKAADLYDKFYGFVVDMEKLGDAINTVQKRFSDANSKLYEGRGNLVKKAEEFQALGVQPSKKLTETMLKNADM</sequence>
<evidence type="ECO:0000313" key="7">
    <source>
        <dbReference type="EMBL" id="BDX06478.1"/>
    </source>
</evidence>
<name>A0AA48HV76_9ALTE</name>
<dbReference type="InterPro" id="IPR003798">
    <property type="entry name" value="DNA_recombination_RmuC"/>
</dbReference>
<comment type="similarity">
    <text evidence="2">Belongs to the RmuC family.</text>
</comment>
<evidence type="ECO:0000256" key="4">
    <source>
        <dbReference type="ARBA" id="ARBA00023172"/>
    </source>
</evidence>
<organism evidence="7 8">
    <name type="scientific">Planctobacterium marinum</name>
    <dbReference type="NCBI Taxonomy" id="1631968"/>
    <lineage>
        <taxon>Bacteria</taxon>
        <taxon>Pseudomonadati</taxon>
        <taxon>Pseudomonadota</taxon>
        <taxon>Gammaproteobacteria</taxon>
        <taxon>Alteromonadales</taxon>
        <taxon>Alteromonadaceae</taxon>
        <taxon>Planctobacterium</taxon>
    </lineage>
</organism>
<evidence type="ECO:0000313" key="8">
    <source>
        <dbReference type="Proteomes" id="UP001333710"/>
    </source>
</evidence>
<keyword evidence="8" id="KW-1185">Reference proteome</keyword>
<gene>
    <name evidence="7" type="ORF">MACH26_19990</name>
</gene>
<protein>
    <submittedName>
        <fullName evidence="7">DNA recombination protein RmuC</fullName>
    </submittedName>
</protein>
<dbReference type="Proteomes" id="UP001333710">
    <property type="component" value="Chromosome"/>
</dbReference>
<dbReference type="KEGG" id="pmaw:MACH26_19990"/>
<proteinExistence type="inferred from homology"/>
<keyword evidence="3 5" id="KW-0175">Coiled coil</keyword>
<keyword evidence="6" id="KW-0812">Transmembrane</keyword>
<evidence type="ECO:0000256" key="5">
    <source>
        <dbReference type="SAM" id="Coils"/>
    </source>
</evidence>
<evidence type="ECO:0000256" key="3">
    <source>
        <dbReference type="ARBA" id="ARBA00023054"/>
    </source>
</evidence>
<dbReference type="RefSeq" id="WP_338292494.1">
    <property type="nucleotide sequence ID" value="NZ_AP027272.1"/>
</dbReference>
<evidence type="ECO:0000256" key="6">
    <source>
        <dbReference type="SAM" id="Phobius"/>
    </source>
</evidence>
<keyword evidence="4" id="KW-0233">DNA recombination</keyword>
<feature type="transmembrane region" description="Helical" evidence="6">
    <location>
        <begin position="6"/>
        <end position="24"/>
    </location>
</feature>